<evidence type="ECO:0000313" key="5">
    <source>
        <dbReference type="EMBL" id="VDP00591.1"/>
    </source>
</evidence>
<dbReference type="PANTHER" id="PTHR14430">
    <property type="entry name" value="RABIN3-RELATED"/>
    <property type="match status" value="1"/>
</dbReference>
<proteinExistence type="inferred from homology"/>
<dbReference type="PANTHER" id="PTHR14430:SF0">
    <property type="entry name" value="SEC2P DOMAIN-CONTAINING PROTEIN"/>
    <property type="match status" value="1"/>
</dbReference>
<evidence type="ECO:0000256" key="4">
    <source>
        <dbReference type="SAM" id="MobiDB-lite"/>
    </source>
</evidence>
<feature type="compositionally biased region" description="Basic and acidic residues" evidence="4">
    <location>
        <begin position="173"/>
        <end position="184"/>
    </location>
</feature>
<dbReference type="GO" id="GO:0070319">
    <property type="term" value="C:Golgi to plasma membrane transport vesicle"/>
    <property type="evidence" value="ECO:0007669"/>
    <property type="project" value="TreeGrafter"/>
</dbReference>
<dbReference type="Pfam" id="PF25555">
    <property type="entry name" value="RAB3A-like_C"/>
    <property type="match status" value="1"/>
</dbReference>
<evidence type="ECO:0000256" key="3">
    <source>
        <dbReference type="SAM" id="Coils"/>
    </source>
</evidence>
<dbReference type="Gene3D" id="3.60.10.10">
    <property type="entry name" value="Endonuclease/exonuclease/phosphatase"/>
    <property type="match status" value="1"/>
</dbReference>
<keyword evidence="6" id="KW-1185">Reference proteome</keyword>
<dbReference type="OrthoDB" id="5560525at2759"/>
<dbReference type="CDD" id="cd21044">
    <property type="entry name" value="Rab11BD_RAB3IP_like"/>
    <property type="match status" value="1"/>
</dbReference>
<dbReference type="SUPFAM" id="SSF56219">
    <property type="entry name" value="DNase I-like"/>
    <property type="match status" value="1"/>
</dbReference>
<feature type="coiled-coil region" evidence="3">
    <location>
        <begin position="126"/>
        <end position="160"/>
    </location>
</feature>
<evidence type="ECO:0000256" key="2">
    <source>
        <dbReference type="ARBA" id="ARBA00025794"/>
    </source>
</evidence>
<protein>
    <submittedName>
        <fullName evidence="7">Sec2p domain-containing protein</fullName>
    </submittedName>
</protein>
<sequence length="432" mass="48166">MPVVVEDAGVSNELQVTASGDPKDKVDVEVDRDNGDAGFLDVSVTTANEDCSGCSSSRVDDTFVSTCSHQENEELICNLKHRLASAEMELALKAEKCGKLQEMQENVDSEIQELTASLFQEAYRIAAEANDRRALTEKLLQEANGKVEVLQAEVEALKIIVLASNVSLNISQPDKKHSSSESKSKLPFLTHKRDSSNGSSLVKQSSYDHCMCSFPESHELGERVLQAIENNTIILEPVSLEEKAIARSLVILRLKLQHAKEFTLVKVYAPIFEGEYETFLEEVQCVLSEVPNTESLILMGDCNAHVEVDAEKRNGVIGKNGPSDLNNNGMKLLRCCVLTGVPRLCSYRMKTDNNDQWMYISTLCRNRIASICDFFMYLRYLKQGLIKRGLQETYWEVIRLRKKIALARLGLGQCSSCCLHCTLESDGGRQVR</sequence>
<dbReference type="Gene3D" id="1.20.5.4880">
    <property type="match status" value="1"/>
</dbReference>
<evidence type="ECO:0000313" key="7">
    <source>
        <dbReference type="WBParaSite" id="SBAD_0000342301-mRNA-1"/>
    </source>
</evidence>
<dbReference type="EMBL" id="UZAM01007656">
    <property type="protein sequence ID" value="VDP00591.1"/>
    <property type="molecule type" value="Genomic_DNA"/>
</dbReference>
<organism evidence="7">
    <name type="scientific">Soboliphyme baturini</name>
    <dbReference type="NCBI Taxonomy" id="241478"/>
    <lineage>
        <taxon>Eukaryota</taxon>
        <taxon>Metazoa</taxon>
        <taxon>Ecdysozoa</taxon>
        <taxon>Nematoda</taxon>
        <taxon>Enoplea</taxon>
        <taxon>Dorylaimia</taxon>
        <taxon>Dioctophymatida</taxon>
        <taxon>Dioctophymatoidea</taxon>
        <taxon>Soboliphymatidae</taxon>
        <taxon>Soboliphyme</taxon>
    </lineage>
</organism>
<reference evidence="7" key="1">
    <citation type="submission" date="2016-06" db="UniProtKB">
        <authorList>
            <consortium name="WormBaseParasite"/>
        </authorList>
    </citation>
    <scope>IDENTIFICATION</scope>
</reference>
<evidence type="ECO:0000256" key="1">
    <source>
        <dbReference type="ARBA" id="ARBA00023054"/>
    </source>
</evidence>
<feature type="region of interest" description="Disordered" evidence="4">
    <location>
        <begin position="171"/>
        <end position="200"/>
    </location>
</feature>
<evidence type="ECO:0000313" key="6">
    <source>
        <dbReference type="Proteomes" id="UP000270296"/>
    </source>
</evidence>
<dbReference type="SUPFAM" id="SSF144284">
    <property type="entry name" value="Sec2 N-terminal region"/>
    <property type="match status" value="1"/>
</dbReference>
<dbReference type="GO" id="GO:0005085">
    <property type="term" value="F:guanyl-nucleotide exchange factor activity"/>
    <property type="evidence" value="ECO:0007669"/>
    <property type="project" value="InterPro"/>
</dbReference>
<name>A0A183II24_9BILA</name>
<accession>A0A183II24</accession>
<dbReference type="Proteomes" id="UP000270296">
    <property type="component" value="Unassembled WGS sequence"/>
</dbReference>
<keyword evidence="1 3" id="KW-0175">Coiled coil</keyword>
<dbReference type="GO" id="GO:0006887">
    <property type="term" value="P:exocytosis"/>
    <property type="evidence" value="ECO:0007669"/>
    <property type="project" value="TreeGrafter"/>
</dbReference>
<dbReference type="InterPro" id="IPR040351">
    <property type="entry name" value="RAB3IL/RAB3IP/Sec2"/>
</dbReference>
<dbReference type="WBParaSite" id="SBAD_0000342301-mRNA-1">
    <property type="protein sequence ID" value="SBAD_0000342301-mRNA-1"/>
    <property type="gene ID" value="SBAD_0000342301"/>
</dbReference>
<dbReference type="InterPro" id="IPR036691">
    <property type="entry name" value="Endo/exonu/phosph_ase_sf"/>
</dbReference>
<reference evidence="5 6" key="2">
    <citation type="submission" date="2018-11" db="EMBL/GenBank/DDBJ databases">
        <authorList>
            <consortium name="Pathogen Informatics"/>
        </authorList>
    </citation>
    <scope>NUCLEOTIDE SEQUENCE [LARGE SCALE GENOMIC DNA]</scope>
</reference>
<dbReference type="AlphaFoldDB" id="A0A183II24"/>
<comment type="similarity">
    <text evidence="2">Belongs to the SEC2 family.</text>
</comment>
<gene>
    <name evidence="5" type="ORF">SBAD_LOCUS3269</name>
</gene>